<keyword evidence="14" id="KW-1185">Reference proteome</keyword>
<dbReference type="PRINTS" id="PR00344">
    <property type="entry name" value="BCTRLSENSOR"/>
</dbReference>
<feature type="domain" description="Histidine kinase" evidence="10">
    <location>
        <begin position="567"/>
        <end position="782"/>
    </location>
</feature>
<accession>A0A1H8KL27</accession>
<keyword evidence="9" id="KW-1133">Transmembrane helix</keyword>
<evidence type="ECO:0000256" key="6">
    <source>
        <dbReference type="ARBA" id="ARBA00023012"/>
    </source>
</evidence>
<evidence type="ECO:0000313" key="14">
    <source>
        <dbReference type="Proteomes" id="UP000198942"/>
    </source>
</evidence>
<evidence type="ECO:0000256" key="7">
    <source>
        <dbReference type="ARBA" id="ARBA00023136"/>
    </source>
</evidence>
<dbReference type="GO" id="GO:0000155">
    <property type="term" value="F:phosphorelay sensor kinase activity"/>
    <property type="evidence" value="ECO:0007669"/>
    <property type="project" value="InterPro"/>
</dbReference>
<evidence type="ECO:0000259" key="10">
    <source>
        <dbReference type="PROSITE" id="PS50109"/>
    </source>
</evidence>
<dbReference type="InterPro" id="IPR001610">
    <property type="entry name" value="PAC"/>
</dbReference>
<feature type="transmembrane region" description="Helical" evidence="9">
    <location>
        <begin position="12"/>
        <end position="31"/>
    </location>
</feature>
<comment type="catalytic activity">
    <reaction evidence="1">
        <text>ATP + protein L-histidine = ADP + protein N-phospho-L-histidine.</text>
        <dbReference type="EC" id="2.7.13.3"/>
    </reaction>
</comment>
<evidence type="ECO:0000256" key="9">
    <source>
        <dbReference type="SAM" id="Phobius"/>
    </source>
</evidence>
<dbReference type="AlphaFoldDB" id="A0A1H8KL27"/>
<dbReference type="Pfam" id="PF00512">
    <property type="entry name" value="HisKA"/>
    <property type="match status" value="1"/>
</dbReference>
<gene>
    <name evidence="13" type="ORF">SAMN05192574_104655</name>
</gene>
<dbReference type="PROSITE" id="PS50109">
    <property type="entry name" value="HIS_KIN"/>
    <property type="match status" value="1"/>
</dbReference>
<dbReference type="SMART" id="SM00387">
    <property type="entry name" value="HATPase_c"/>
    <property type="match status" value="1"/>
</dbReference>
<dbReference type="STRING" id="551995.SAMN05192574_104655"/>
<keyword evidence="3" id="KW-0597">Phosphoprotein</keyword>
<dbReference type="GO" id="GO:0005886">
    <property type="term" value="C:plasma membrane"/>
    <property type="evidence" value="ECO:0007669"/>
    <property type="project" value="TreeGrafter"/>
</dbReference>
<dbReference type="SUPFAM" id="SSF47384">
    <property type="entry name" value="Homodimeric domain of signal transducing histidine kinase"/>
    <property type="match status" value="1"/>
</dbReference>
<keyword evidence="7 9" id="KW-0472">Membrane</keyword>
<evidence type="ECO:0000256" key="4">
    <source>
        <dbReference type="ARBA" id="ARBA00022679"/>
    </source>
</evidence>
<dbReference type="RefSeq" id="WP_143065200.1">
    <property type="nucleotide sequence ID" value="NZ_FOCL01000004.1"/>
</dbReference>
<dbReference type="Pfam" id="PF02518">
    <property type="entry name" value="HATPase_c"/>
    <property type="match status" value="1"/>
</dbReference>
<sequence length="782" mass="86901">MQLNFTRNLQLGYGFSILILLIVGIVSYGTINNLLSSNKAVGHSTLVIQKLEQSISLMKDAETGQRGFLLTGKASFLGPYNGAYLKAQSLIAEASTLTADNPGQQANLAEIRTILTRRMAILKDLVLKKQKQQAISAVDLEEGKSAMDALRLAVDRAENAERKLLNEREAILERYTHIAPAAIVTALALAIAIALLSYFNVMRDVHIKDSLQRELQLKEQETAAFNEELTAANEEITTANEELTSINEELFETQKALSLMNGSLEELVAARTKSLAESEEETQALNEELTAINEELAASNEEMLASNEELQRSREEIQKKERLFRSIAVNIPRSLILVIDKNHNLITMEGDLMQKLGYHDGNYAGLHLADVSSPGRYAANRKYYDRMLNGEQIRTELKSAGGDDLQVDYVPLTDERGTVYAGLVIALDISDQKKAEEHSAKLAAIVESSDDAIIGKSLDGTITSWNKSAERIFGYPASEMLGQSILKLHPSDRQDEEPQIIARLKHGERMEHFETKRLASDGRILDVSLTISPIRDSQGNITGVSKIARDISEQKQDELRKNDFIGMVSHELKTPLTSLMALIQVSNLKLKNNPDNFLSGAMEKAEIQARRMSSMINSFLNISRLESGKIAIDKELFDLDLLIREVVEEYGLTVSSHIIHINICDHIQVNADREKIGSVISNLISNAVKYSPKRREIEVKCALVDGFAQVSVKDEGMGINAQDLPRIFDRYYRVESNNTRHISGFGIGLYLSAEIIRRHEGQIWAESESGAGSVFYFSLPVA</sequence>
<dbReference type="SMART" id="SM00388">
    <property type="entry name" value="HisKA"/>
    <property type="match status" value="1"/>
</dbReference>
<dbReference type="InterPro" id="IPR007891">
    <property type="entry name" value="CHASE3"/>
</dbReference>
<dbReference type="PROSITE" id="PS50112">
    <property type="entry name" value="PAS"/>
    <property type="match status" value="1"/>
</dbReference>
<dbReference type="InterPro" id="IPR003594">
    <property type="entry name" value="HATPase_dom"/>
</dbReference>
<dbReference type="SMART" id="SM00086">
    <property type="entry name" value="PAC"/>
    <property type="match status" value="1"/>
</dbReference>
<dbReference type="FunFam" id="3.30.565.10:FF:000006">
    <property type="entry name" value="Sensor histidine kinase WalK"/>
    <property type="match status" value="1"/>
</dbReference>
<feature type="domain" description="PAC" evidence="12">
    <location>
        <begin position="391"/>
        <end position="441"/>
    </location>
</feature>
<evidence type="ECO:0000259" key="12">
    <source>
        <dbReference type="PROSITE" id="PS50113"/>
    </source>
</evidence>
<feature type="coiled-coil region" evidence="8">
    <location>
        <begin position="208"/>
        <end position="249"/>
    </location>
</feature>
<dbReference type="GO" id="GO:0016036">
    <property type="term" value="P:cellular response to phosphate starvation"/>
    <property type="evidence" value="ECO:0007669"/>
    <property type="project" value="TreeGrafter"/>
</dbReference>
<dbReference type="InterPro" id="IPR000014">
    <property type="entry name" value="PAS"/>
</dbReference>
<keyword evidence="9" id="KW-0812">Transmembrane</keyword>
<evidence type="ECO:0000313" key="13">
    <source>
        <dbReference type="EMBL" id="SEN93401.1"/>
    </source>
</evidence>
<dbReference type="SMART" id="SM00091">
    <property type="entry name" value="PAS"/>
    <property type="match status" value="3"/>
</dbReference>
<dbReference type="OrthoDB" id="9813151at2"/>
<keyword evidence="4" id="KW-0808">Transferase</keyword>
<dbReference type="InterPro" id="IPR013656">
    <property type="entry name" value="PAS_4"/>
</dbReference>
<dbReference type="NCBIfam" id="TIGR00229">
    <property type="entry name" value="sensory_box"/>
    <property type="match status" value="1"/>
</dbReference>
<dbReference type="GO" id="GO:0006355">
    <property type="term" value="P:regulation of DNA-templated transcription"/>
    <property type="evidence" value="ECO:0007669"/>
    <property type="project" value="InterPro"/>
</dbReference>
<feature type="coiled-coil region" evidence="8">
    <location>
        <begin position="140"/>
        <end position="174"/>
    </location>
</feature>
<dbReference type="PANTHER" id="PTHR45453">
    <property type="entry name" value="PHOSPHATE REGULON SENSOR PROTEIN PHOR"/>
    <property type="match status" value="1"/>
</dbReference>
<evidence type="ECO:0000256" key="8">
    <source>
        <dbReference type="SAM" id="Coils"/>
    </source>
</evidence>
<dbReference type="CDD" id="cd00130">
    <property type="entry name" value="PAS"/>
    <property type="match status" value="1"/>
</dbReference>
<keyword evidence="6" id="KW-0902">Two-component regulatory system</keyword>
<dbReference type="Pfam" id="PF05227">
    <property type="entry name" value="CHASE3"/>
    <property type="match status" value="1"/>
</dbReference>
<dbReference type="PROSITE" id="PS50113">
    <property type="entry name" value="PAC"/>
    <property type="match status" value="2"/>
</dbReference>
<dbReference type="Proteomes" id="UP000198942">
    <property type="component" value="Unassembled WGS sequence"/>
</dbReference>
<evidence type="ECO:0000259" key="11">
    <source>
        <dbReference type="PROSITE" id="PS50112"/>
    </source>
</evidence>
<dbReference type="InterPro" id="IPR050351">
    <property type="entry name" value="BphY/WalK/GraS-like"/>
</dbReference>
<dbReference type="EMBL" id="FOCL01000004">
    <property type="protein sequence ID" value="SEN93401.1"/>
    <property type="molecule type" value="Genomic_DNA"/>
</dbReference>
<dbReference type="InterPro" id="IPR000700">
    <property type="entry name" value="PAS-assoc_C"/>
</dbReference>
<dbReference type="InterPro" id="IPR005467">
    <property type="entry name" value="His_kinase_dom"/>
</dbReference>
<dbReference type="Pfam" id="PF08448">
    <property type="entry name" value="PAS_4"/>
    <property type="match status" value="1"/>
</dbReference>
<dbReference type="EC" id="2.7.13.3" evidence="2"/>
<reference evidence="14" key="1">
    <citation type="submission" date="2016-10" db="EMBL/GenBank/DDBJ databases">
        <authorList>
            <person name="Varghese N."/>
            <person name="Submissions S."/>
        </authorList>
    </citation>
    <scope>NUCLEOTIDE SEQUENCE [LARGE SCALE GENOMIC DNA]</scope>
    <source>
        <strain evidence="14">Gh-48</strain>
    </source>
</reference>
<dbReference type="PANTHER" id="PTHR45453:SF1">
    <property type="entry name" value="PHOSPHATE REGULON SENSOR PROTEIN PHOR"/>
    <property type="match status" value="1"/>
</dbReference>
<evidence type="ECO:0000256" key="2">
    <source>
        <dbReference type="ARBA" id="ARBA00012438"/>
    </source>
</evidence>
<evidence type="ECO:0000256" key="5">
    <source>
        <dbReference type="ARBA" id="ARBA00022777"/>
    </source>
</evidence>
<evidence type="ECO:0000256" key="1">
    <source>
        <dbReference type="ARBA" id="ARBA00000085"/>
    </source>
</evidence>
<dbReference type="InterPro" id="IPR003661">
    <property type="entry name" value="HisK_dim/P_dom"/>
</dbReference>
<dbReference type="GO" id="GO:0004721">
    <property type="term" value="F:phosphoprotein phosphatase activity"/>
    <property type="evidence" value="ECO:0007669"/>
    <property type="project" value="TreeGrafter"/>
</dbReference>
<evidence type="ECO:0000256" key="3">
    <source>
        <dbReference type="ARBA" id="ARBA00022553"/>
    </source>
</evidence>
<dbReference type="Gene3D" id="3.30.565.10">
    <property type="entry name" value="Histidine kinase-like ATPase, C-terminal domain"/>
    <property type="match status" value="1"/>
</dbReference>
<dbReference type="InterPro" id="IPR036890">
    <property type="entry name" value="HATPase_C_sf"/>
</dbReference>
<feature type="coiled-coil region" evidence="8">
    <location>
        <begin position="275"/>
        <end position="323"/>
    </location>
</feature>
<dbReference type="CDD" id="cd19410">
    <property type="entry name" value="HK9-like_sensor"/>
    <property type="match status" value="1"/>
</dbReference>
<name>A0A1H8KL27_9SPHI</name>
<proteinExistence type="predicted"/>
<feature type="domain" description="PAC" evidence="12">
    <location>
        <begin position="511"/>
        <end position="563"/>
    </location>
</feature>
<feature type="domain" description="PAS" evidence="11">
    <location>
        <begin position="438"/>
        <end position="507"/>
    </location>
</feature>
<dbReference type="InterPro" id="IPR013767">
    <property type="entry name" value="PAS_fold"/>
</dbReference>
<dbReference type="Gene3D" id="3.30.450.20">
    <property type="entry name" value="PAS domain"/>
    <property type="match status" value="2"/>
</dbReference>
<organism evidence="13 14">
    <name type="scientific">Mucilaginibacter gossypiicola</name>
    <dbReference type="NCBI Taxonomy" id="551995"/>
    <lineage>
        <taxon>Bacteria</taxon>
        <taxon>Pseudomonadati</taxon>
        <taxon>Bacteroidota</taxon>
        <taxon>Sphingobacteriia</taxon>
        <taxon>Sphingobacteriales</taxon>
        <taxon>Sphingobacteriaceae</taxon>
        <taxon>Mucilaginibacter</taxon>
    </lineage>
</organism>
<dbReference type="InterPro" id="IPR004358">
    <property type="entry name" value="Sig_transdc_His_kin-like_C"/>
</dbReference>
<keyword evidence="8" id="KW-0175">Coiled coil</keyword>
<dbReference type="SUPFAM" id="SSF55874">
    <property type="entry name" value="ATPase domain of HSP90 chaperone/DNA topoisomerase II/histidine kinase"/>
    <property type="match status" value="1"/>
</dbReference>
<dbReference type="CDD" id="cd00082">
    <property type="entry name" value="HisKA"/>
    <property type="match status" value="1"/>
</dbReference>
<dbReference type="SUPFAM" id="SSF55785">
    <property type="entry name" value="PYP-like sensor domain (PAS domain)"/>
    <property type="match status" value="2"/>
</dbReference>
<dbReference type="InterPro" id="IPR036097">
    <property type="entry name" value="HisK_dim/P_sf"/>
</dbReference>
<dbReference type="Gene3D" id="1.10.287.130">
    <property type="match status" value="1"/>
</dbReference>
<protein>
    <recommendedName>
        <fullName evidence="2">histidine kinase</fullName>
        <ecNumber evidence="2">2.7.13.3</ecNumber>
    </recommendedName>
</protein>
<feature type="transmembrane region" description="Helical" evidence="9">
    <location>
        <begin position="178"/>
        <end position="199"/>
    </location>
</feature>
<dbReference type="Pfam" id="PF00989">
    <property type="entry name" value="PAS"/>
    <property type="match status" value="1"/>
</dbReference>
<dbReference type="InterPro" id="IPR035965">
    <property type="entry name" value="PAS-like_dom_sf"/>
</dbReference>
<keyword evidence="5" id="KW-0418">Kinase</keyword>